<keyword evidence="1" id="KW-0732">Signal</keyword>
<dbReference type="OrthoDB" id="6340809at2759"/>
<keyword evidence="2" id="KW-1185">Reference proteome</keyword>
<name>A0A8B8I873_VANTA</name>
<dbReference type="Proteomes" id="UP001652626">
    <property type="component" value="Chromosome 13"/>
</dbReference>
<evidence type="ECO:0000313" key="3">
    <source>
        <dbReference type="RefSeq" id="XP_026492361.1"/>
    </source>
</evidence>
<feature type="signal peptide" evidence="1">
    <location>
        <begin position="1"/>
        <end position="18"/>
    </location>
</feature>
<dbReference type="GeneID" id="113398018"/>
<feature type="chain" id="PRO_5034006934" evidence="1">
    <location>
        <begin position="19"/>
        <end position="109"/>
    </location>
</feature>
<sequence length="109" mass="12212">MMNRVLIVLVAMCMFTVAMVPKNRRALNSEEEKTRRSSTENPTQICAPRTPCGWSVYKPVSRMIELNITNTYCHCGSKAECKVSEDDTGASALILRCKLRADLIETPES</sequence>
<organism evidence="2 3">
    <name type="scientific">Vanessa tameamea</name>
    <name type="common">Kamehameha butterfly</name>
    <dbReference type="NCBI Taxonomy" id="334116"/>
    <lineage>
        <taxon>Eukaryota</taxon>
        <taxon>Metazoa</taxon>
        <taxon>Ecdysozoa</taxon>
        <taxon>Arthropoda</taxon>
        <taxon>Hexapoda</taxon>
        <taxon>Insecta</taxon>
        <taxon>Pterygota</taxon>
        <taxon>Neoptera</taxon>
        <taxon>Endopterygota</taxon>
        <taxon>Lepidoptera</taxon>
        <taxon>Glossata</taxon>
        <taxon>Ditrysia</taxon>
        <taxon>Papilionoidea</taxon>
        <taxon>Nymphalidae</taxon>
        <taxon>Nymphalinae</taxon>
        <taxon>Vanessa</taxon>
    </lineage>
</organism>
<evidence type="ECO:0000256" key="1">
    <source>
        <dbReference type="SAM" id="SignalP"/>
    </source>
</evidence>
<dbReference type="RefSeq" id="XP_026492361.1">
    <property type="nucleotide sequence ID" value="XM_026636576.2"/>
</dbReference>
<proteinExistence type="predicted"/>
<reference evidence="3" key="1">
    <citation type="submission" date="2025-08" db="UniProtKB">
        <authorList>
            <consortium name="RefSeq"/>
        </authorList>
    </citation>
    <scope>IDENTIFICATION</scope>
    <source>
        <tissue evidence="3">Whole body</tissue>
    </source>
</reference>
<protein>
    <submittedName>
        <fullName evidence="3">Uncharacterized protein LOC113398018</fullName>
    </submittedName>
</protein>
<evidence type="ECO:0000313" key="2">
    <source>
        <dbReference type="Proteomes" id="UP001652626"/>
    </source>
</evidence>
<dbReference type="OMA" id="CAPQTPC"/>
<accession>A0A8B8I873</accession>
<dbReference type="AlphaFoldDB" id="A0A8B8I873"/>
<gene>
    <name evidence="3" type="primary">LOC113398018</name>
</gene>